<evidence type="ECO:0000256" key="1">
    <source>
        <dbReference type="ARBA" id="ARBA00023125"/>
    </source>
</evidence>
<dbReference type="Gene3D" id="1.10.260.40">
    <property type="entry name" value="lambda repressor-like DNA-binding domains"/>
    <property type="match status" value="1"/>
</dbReference>
<dbReference type="PROSITE" id="PS50943">
    <property type="entry name" value="HTH_CROC1"/>
    <property type="match status" value="1"/>
</dbReference>
<dbReference type="OrthoDB" id="678057at2"/>
<dbReference type="EMBL" id="FOJG01000001">
    <property type="protein sequence ID" value="SEW14062.1"/>
    <property type="molecule type" value="Genomic_DNA"/>
</dbReference>
<proteinExistence type="predicted"/>
<dbReference type="AlphaFoldDB" id="A0A1I0PJT6"/>
<dbReference type="InterPro" id="IPR001387">
    <property type="entry name" value="Cro/C1-type_HTH"/>
</dbReference>
<evidence type="ECO:0000313" key="5">
    <source>
        <dbReference type="Proteomes" id="UP000199310"/>
    </source>
</evidence>
<dbReference type="PANTHER" id="PTHR46797:SF19">
    <property type="entry name" value="BLL2473 PROTEIN"/>
    <property type="match status" value="1"/>
</dbReference>
<dbReference type="STRING" id="29529.SAMN04488122_0797"/>
<feature type="domain" description="HTH cro/C1-type" evidence="3">
    <location>
        <begin position="17"/>
        <end position="71"/>
    </location>
</feature>
<feature type="coiled-coil region" evidence="2">
    <location>
        <begin position="3"/>
        <end position="30"/>
    </location>
</feature>
<evidence type="ECO:0000313" key="4">
    <source>
        <dbReference type="EMBL" id="SEW14062.1"/>
    </source>
</evidence>
<dbReference type="GO" id="GO:0005829">
    <property type="term" value="C:cytosol"/>
    <property type="evidence" value="ECO:0007669"/>
    <property type="project" value="TreeGrafter"/>
</dbReference>
<protein>
    <submittedName>
        <fullName evidence="4">Helix-turn-helix</fullName>
    </submittedName>
</protein>
<name>A0A1I0PJT6_9BACT</name>
<dbReference type="GO" id="GO:0003700">
    <property type="term" value="F:DNA-binding transcription factor activity"/>
    <property type="evidence" value="ECO:0007669"/>
    <property type="project" value="TreeGrafter"/>
</dbReference>
<dbReference type="SUPFAM" id="SSF47413">
    <property type="entry name" value="lambda repressor-like DNA-binding domains"/>
    <property type="match status" value="1"/>
</dbReference>
<dbReference type="PANTHER" id="PTHR46797">
    <property type="entry name" value="HTH-TYPE TRANSCRIPTIONAL REGULATOR"/>
    <property type="match status" value="1"/>
</dbReference>
<accession>A0A1I0PJT6</accession>
<reference evidence="5" key="1">
    <citation type="submission" date="2016-10" db="EMBL/GenBank/DDBJ databases">
        <authorList>
            <person name="Varghese N."/>
            <person name="Submissions S."/>
        </authorList>
    </citation>
    <scope>NUCLEOTIDE SEQUENCE [LARGE SCALE GENOMIC DNA]</scope>
    <source>
        <strain evidence="5">DSM 3695</strain>
    </source>
</reference>
<keyword evidence="2" id="KW-0175">Coiled coil</keyword>
<evidence type="ECO:0000259" key="3">
    <source>
        <dbReference type="PROSITE" id="PS50943"/>
    </source>
</evidence>
<dbReference type="InterPro" id="IPR050807">
    <property type="entry name" value="TransReg_Diox_bact_type"/>
</dbReference>
<dbReference type="GO" id="GO:0003677">
    <property type="term" value="F:DNA binding"/>
    <property type="evidence" value="ECO:0007669"/>
    <property type="project" value="UniProtKB-KW"/>
</dbReference>
<keyword evidence="1" id="KW-0238">DNA-binding</keyword>
<keyword evidence="5" id="KW-1185">Reference proteome</keyword>
<dbReference type="Proteomes" id="UP000199310">
    <property type="component" value="Unassembled WGS sequence"/>
</dbReference>
<dbReference type="Pfam" id="PF13560">
    <property type="entry name" value="HTH_31"/>
    <property type="match status" value="1"/>
</dbReference>
<dbReference type="CDD" id="cd00093">
    <property type="entry name" value="HTH_XRE"/>
    <property type="match status" value="1"/>
</dbReference>
<organism evidence="4 5">
    <name type="scientific">Chitinophaga arvensicola</name>
    <dbReference type="NCBI Taxonomy" id="29529"/>
    <lineage>
        <taxon>Bacteria</taxon>
        <taxon>Pseudomonadati</taxon>
        <taxon>Bacteroidota</taxon>
        <taxon>Chitinophagia</taxon>
        <taxon>Chitinophagales</taxon>
        <taxon>Chitinophagaceae</taxon>
        <taxon>Chitinophaga</taxon>
    </lineage>
</organism>
<gene>
    <name evidence="4" type="ORF">SAMN04488122_0797</name>
</gene>
<dbReference type="InterPro" id="IPR010982">
    <property type="entry name" value="Lambda_DNA-bd_dom_sf"/>
</dbReference>
<sequence length="74" mass="8323">MAKNRDELSLEKLGKKIRQLKEAKNITDRELAKLAGISSSQVWRLLDGQVNPTYSTLKAIAEVLDVHPGIFFDI</sequence>
<dbReference type="RefSeq" id="WP_089890867.1">
    <property type="nucleotide sequence ID" value="NZ_FOJG01000001.1"/>
</dbReference>
<dbReference type="SMART" id="SM00530">
    <property type="entry name" value="HTH_XRE"/>
    <property type="match status" value="1"/>
</dbReference>
<evidence type="ECO:0000256" key="2">
    <source>
        <dbReference type="SAM" id="Coils"/>
    </source>
</evidence>